<organism evidence="1 2">
    <name type="scientific">Halomonas kalidii</name>
    <dbReference type="NCBI Taxonomy" id="3043293"/>
    <lineage>
        <taxon>Bacteria</taxon>
        <taxon>Pseudomonadati</taxon>
        <taxon>Pseudomonadota</taxon>
        <taxon>Gammaproteobacteria</taxon>
        <taxon>Oceanospirillales</taxon>
        <taxon>Halomonadaceae</taxon>
        <taxon>Halomonas</taxon>
    </lineage>
</organism>
<sequence length="62" mass="6457">MPMPSRPCPARPARAGPGEAALTVADACVARLVELGDHRFNAIAGAPCARLTDDRQGIKETS</sequence>
<protein>
    <submittedName>
        <fullName evidence="1">Uncharacterized protein</fullName>
    </submittedName>
</protein>
<comment type="caution">
    <text evidence="1">The sequence shown here is derived from an EMBL/GenBank/DDBJ whole genome shotgun (WGS) entry which is preliminary data.</text>
</comment>
<proteinExistence type="predicted"/>
<gene>
    <name evidence="1" type="ORF">QLQ84_06305</name>
</gene>
<dbReference type="EMBL" id="JASCQO010000030">
    <property type="protein sequence ID" value="MDI5933399.1"/>
    <property type="molecule type" value="Genomic_DNA"/>
</dbReference>
<dbReference type="RefSeq" id="WP_282720912.1">
    <property type="nucleotide sequence ID" value="NZ_JASCQO010000030.1"/>
</dbReference>
<name>A0ABT6VHE3_9GAMM</name>
<evidence type="ECO:0000313" key="2">
    <source>
        <dbReference type="Proteomes" id="UP001244242"/>
    </source>
</evidence>
<dbReference type="Proteomes" id="UP001244242">
    <property type="component" value="Unassembled WGS sequence"/>
</dbReference>
<evidence type="ECO:0000313" key="1">
    <source>
        <dbReference type="EMBL" id="MDI5933399.1"/>
    </source>
</evidence>
<accession>A0ABT6VHE3</accession>
<reference evidence="1 2" key="1">
    <citation type="submission" date="2023-04" db="EMBL/GenBank/DDBJ databases">
        <title>Halomonas strains isolated from rhizosphere soil.</title>
        <authorList>
            <person name="Xu L."/>
            <person name="Sun J.-Q."/>
        </authorList>
    </citation>
    <scope>NUCLEOTIDE SEQUENCE [LARGE SCALE GENOMIC DNA]</scope>
    <source>
        <strain evidence="1 2">LN1S58</strain>
    </source>
</reference>
<keyword evidence="2" id="KW-1185">Reference proteome</keyword>